<dbReference type="Gene3D" id="2.40.128.20">
    <property type="match status" value="1"/>
</dbReference>
<dbReference type="InterPro" id="IPR000566">
    <property type="entry name" value="Lipocln_cytosolic_FA-bd_dom"/>
</dbReference>
<dbReference type="Pfam" id="PF00061">
    <property type="entry name" value="Lipocalin"/>
    <property type="match status" value="1"/>
</dbReference>
<dbReference type="RefSeq" id="XP_013414932.1">
    <property type="nucleotide sequence ID" value="XM_013559478.1"/>
</dbReference>
<dbReference type="Proteomes" id="UP000085678">
    <property type="component" value="Unplaced"/>
</dbReference>
<reference evidence="5" key="1">
    <citation type="submission" date="2025-08" db="UniProtKB">
        <authorList>
            <consortium name="RefSeq"/>
        </authorList>
    </citation>
    <scope>IDENTIFICATION</scope>
    <source>
        <tissue evidence="5">Gonads</tissue>
    </source>
</reference>
<organism evidence="4 5">
    <name type="scientific">Lingula anatina</name>
    <name type="common">Brachiopod</name>
    <name type="synonym">Lingula unguis</name>
    <dbReference type="NCBI Taxonomy" id="7574"/>
    <lineage>
        <taxon>Eukaryota</taxon>
        <taxon>Metazoa</taxon>
        <taxon>Spiralia</taxon>
        <taxon>Lophotrochozoa</taxon>
        <taxon>Brachiopoda</taxon>
        <taxon>Linguliformea</taxon>
        <taxon>Lingulata</taxon>
        <taxon>Lingulida</taxon>
        <taxon>Linguloidea</taxon>
        <taxon>Lingulidae</taxon>
        <taxon>Lingula</taxon>
    </lineage>
</organism>
<evidence type="ECO:0000259" key="3">
    <source>
        <dbReference type="Pfam" id="PF00061"/>
    </source>
</evidence>
<evidence type="ECO:0000256" key="2">
    <source>
        <dbReference type="ARBA" id="ARBA00023121"/>
    </source>
</evidence>
<name>A0A1S3JX95_LINAN</name>
<keyword evidence="2" id="KW-0446">Lipid-binding</keyword>
<feature type="domain" description="Lipocalin/cytosolic fatty-acid binding" evidence="3">
    <location>
        <begin position="6"/>
        <end position="113"/>
    </location>
</feature>
<dbReference type="InParanoid" id="A0A1S3JX95"/>
<dbReference type="KEGG" id="lak:106176897"/>
<dbReference type="PANTHER" id="PTHR11955">
    <property type="entry name" value="FATTY ACID BINDING PROTEIN"/>
    <property type="match status" value="1"/>
</dbReference>
<evidence type="ECO:0000313" key="4">
    <source>
        <dbReference type="Proteomes" id="UP000085678"/>
    </source>
</evidence>
<keyword evidence="4" id="KW-1185">Reference proteome</keyword>
<evidence type="ECO:0000313" key="5">
    <source>
        <dbReference type="RefSeq" id="XP_013414932.1"/>
    </source>
</evidence>
<dbReference type="InterPro" id="IPR031259">
    <property type="entry name" value="ILBP"/>
</dbReference>
<dbReference type="AlphaFoldDB" id="A0A1S3JX95"/>
<dbReference type="GO" id="GO:0008289">
    <property type="term" value="F:lipid binding"/>
    <property type="evidence" value="ECO:0007669"/>
    <property type="project" value="UniProtKB-KW"/>
</dbReference>
<dbReference type="OMA" id="IDTINIM"/>
<evidence type="ECO:0000256" key="1">
    <source>
        <dbReference type="ARBA" id="ARBA00008390"/>
    </source>
</evidence>
<dbReference type="GeneID" id="106176897"/>
<dbReference type="CDD" id="cd00742">
    <property type="entry name" value="FABP"/>
    <property type="match status" value="1"/>
</dbReference>
<dbReference type="OrthoDB" id="354351at2759"/>
<sequence length="131" mass="14918">MTQFLGKWNFVSVENLDVFMDSLGTKPEVREFMQNTNPDMEYSQEGDEWVMTIHIPGSTKVTKFKLGEPFDNTTLDGMPVKSTVTLKDNKLSETYSADNGKVDLTREVNGNQLISIAWHNDVKCTWIHNKA</sequence>
<gene>
    <name evidence="5" type="primary">LOC106176897</name>
</gene>
<accession>A0A1S3JX95</accession>
<dbReference type="PRINTS" id="PR00178">
    <property type="entry name" value="FATTYACIDBP"/>
</dbReference>
<proteinExistence type="inferred from homology"/>
<dbReference type="InterPro" id="IPR000463">
    <property type="entry name" value="Fatty_acid-bd"/>
</dbReference>
<comment type="similarity">
    <text evidence="1">Belongs to the calycin superfamily. Fatty-acid binding protein (FABP) family.</text>
</comment>
<dbReference type="InterPro" id="IPR012674">
    <property type="entry name" value="Calycin"/>
</dbReference>
<protein>
    <submittedName>
        <fullName evidence="5">Fatty acid-binding protein homolog 9</fullName>
    </submittedName>
</protein>
<dbReference type="SUPFAM" id="SSF50814">
    <property type="entry name" value="Lipocalins"/>
    <property type="match status" value="1"/>
</dbReference>